<gene>
    <name evidence="1" type="ORF">FPZ24_08695</name>
</gene>
<proteinExistence type="predicted"/>
<dbReference type="KEGG" id="spai:FPZ24_08695"/>
<dbReference type="Pfam" id="PF04237">
    <property type="entry name" value="YjbR"/>
    <property type="match status" value="1"/>
</dbReference>
<accession>A0A5B8LI92</accession>
<dbReference type="EMBL" id="CP042306">
    <property type="protein sequence ID" value="QDZ07555.1"/>
    <property type="molecule type" value="Genomic_DNA"/>
</dbReference>
<evidence type="ECO:0000313" key="2">
    <source>
        <dbReference type="Proteomes" id="UP000315673"/>
    </source>
</evidence>
<reference evidence="1 2" key="1">
    <citation type="submission" date="2019-07" db="EMBL/GenBank/DDBJ databases">
        <title>Full genome sequence of Sphingomonas sp. 4R-6-7(HKS19).</title>
        <authorList>
            <person name="Im W.-T."/>
        </authorList>
    </citation>
    <scope>NUCLEOTIDE SEQUENCE [LARGE SCALE GENOMIC DNA]</scope>
    <source>
        <strain evidence="1 2">HKS19</strain>
    </source>
</reference>
<dbReference type="SUPFAM" id="SSF142906">
    <property type="entry name" value="YjbR-like"/>
    <property type="match status" value="1"/>
</dbReference>
<keyword evidence="2" id="KW-1185">Reference proteome</keyword>
<name>A0A5B8LI92_9SPHN</name>
<dbReference type="InterPro" id="IPR038056">
    <property type="entry name" value="YjbR-like_sf"/>
</dbReference>
<dbReference type="AlphaFoldDB" id="A0A5B8LI92"/>
<sequence>MSPDYESDLARVRAICMAYPEAAEKLSHGSPAFFIEKGKVYAYVWHNHHNDGHTAVMVKTSGREEQAMLVEMDPDFYHVPPYLGPSGWIGMELNGDATDWDRIEDRIAISWEMVAPRRLLEAGGR</sequence>
<dbReference type="OrthoDB" id="277063at2"/>
<dbReference type="Proteomes" id="UP000315673">
    <property type="component" value="Chromosome"/>
</dbReference>
<evidence type="ECO:0000313" key="1">
    <source>
        <dbReference type="EMBL" id="QDZ07555.1"/>
    </source>
</evidence>
<dbReference type="InterPro" id="IPR058532">
    <property type="entry name" value="YjbR/MT2646/Rv2570-like"/>
</dbReference>
<keyword evidence="1" id="KW-0238">DNA-binding</keyword>
<protein>
    <submittedName>
        <fullName evidence="1">MmcQ/YjbR family DNA-binding protein</fullName>
    </submittedName>
</protein>
<dbReference type="GO" id="GO:0003677">
    <property type="term" value="F:DNA binding"/>
    <property type="evidence" value="ECO:0007669"/>
    <property type="project" value="UniProtKB-KW"/>
</dbReference>
<organism evidence="1 2">
    <name type="scientific">Sphingomonas panacisoli</name>
    <dbReference type="NCBI Taxonomy" id="1813879"/>
    <lineage>
        <taxon>Bacteria</taxon>
        <taxon>Pseudomonadati</taxon>
        <taxon>Pseudomonadota</taxon>
        <taxon>Alphaproteobacteria</taxon>
        <taxon>Sphingomonadales</taxon>
        <taxon>Sphingomonadaceae</taxon>
        <taxon>Sphingomonas</taxon>
    </lineage>
</organism>
<dbReference type="Gene3D" id="3.90.1150.30">
    <property type="match status" value="1"/>
</dbReference>